<organism evidence="1 2">
    <name type="scientific">Funneliformis geosporum</name>
    <dbReference type="NCBI Taxonomy" id="1117311"/>
    <lineage>
        <taxon>Eukaryota</taxon>
        <taxon>Fungi</taxon>
        <taxon>Fungi incertae sedis</taxon>
        <taxon>Mucoromycota</taxon>
        <taxon>Glomeromycotina</taxon>
        <taxon>Glomeromycetes</taxon>
        <taxon>Glomerales</taxon>
        <taxon>Glomeraceae</taxon>
        <taxon>Funneliformis</taxon>
    </lineage>
</organism>
<reference evidence="1" key="1">
    <citation type="submission" date="2022-08" db="EMBL/GenBank/DDBJ databases">
        <authorList>
            <person name="Kallberg Y."/>
            <person name="Tangrot J."/>
            <person name="Rosling A."/>
        </authorList>
    </citation>
    <scope>NUCLEOTIDE SEQUENCE</scope>
    <source>
        <strain evidence="1">Wild A</strain>
    </source>
</reference>
<dbReference type="EMBL" id="CAMKVN010008687">
    <property type="protein sequence ID" value="CAI2192748.1"/>
    <property type="molecule type" value="Genomic_DNA"/>
</dbReference>
<evidence type="ECO:0000313" key="1">
    <source>
        <dbReference type="EMBL" id="CAI2192748.1"/>
    </source>
</evidence>
<comment type="caution">
    <text evidence="1">The sequence shown here is derived from an EMBL/GenBank/DDBJ whole genome shotgun (WGS) entry which is preliminary data.</text>
</comment>
<proteinExistence type="predicted"/>
<feature type="non-terminal residue" evidence="1">
    <location>
        <position position="104"/>
    </location>
</feature>
<dbReference type="AlphaFoldDB" id="A0A9W4T5F1"/>
<accession>A0A9W4T5F1</accession>
<protein>
    <submittedName>
        <fullName evidence="1">5159_t:CDS:1</fullName>
    </submittedName>
</protein>
<keyword evidence="2" id="KW-1185">Reference proteome</keyword>
<name>A0A9W4T5F1_9GLOM</name>
<dbReference type="Proteomes" id="UP001153678">
    <property type="component" value="Unassembled WGS sequence"/>
</dbReference>
<gene>
    <name evidence="1" type="ORF">FWILDA_LOCUS15732</name>
</gene>
<evidence type="ECO:0000313" key="2">
    <source>
        <dbReference type="Proteomes" id="UP001153678"/>
    </source>
</evidence>
<sequence length="104" mass="11801">MGERSGSNTSMVVDRFNQYQPFSSVMNYQHFVDGQMGENSDSNTLIAAVVQINNSTNEENVVSRQMGENFDFNSSMAEVGQFNLYQTFPNVMNNENDVYDQMSE</sequence>